<evidence type="ECO:0000256" key="8">
    <source>
        <dbReference type="HAMAP-Rule" id="MF_00377"/>
    </source>
</evidence>
<dbReference type="InterPro" id="IPR003593">
    <property type="entry name" value="AAA+_ATPase"/>
</dbReference>
<feature type="region of interest" description="Domain I, interacts with DnaA modulators" evidence="8">
    <location>
        <begin position="1"/>
        <end position="106"/>
    </location>
</feature>
<dbReference type="Pfam" id="PF08299">
    <property type="entry name" value="Bac_DnaA_C"/>
    <property type="match status" value="1"/>
</dbReference>
<dbReference type="InterPro" id="IPR013317">
    <property type="entry name" value="DnaA_dom"/>
</dbReference>
<sequence length="472" mass="52292">MNSSGTDGSGPLAAARVVEGPVAQGPVADAWAKVRDGLRRDLGARSFDNWVSRIRLGDYCPNDRSITLVLPSAFMANWVTSNLSDRLKLAWRSIMPEVLSVRIIAECADVVQMAPAIVQQPTAQAQVPTGERPFRFDPRMTFDTFVTGEGNRIACNAGRAIAEGGPMRFNPLFIYGPTGQGKTHLLHAIGHGYMARKPQARAIAMSAERFMVDFVNAMRNKDTMAFKERLRSVDLLMIDDFQFIAGKGTTQEEFLYTIDELVRGGRRLIITSDRSPQELDGIEGRILSRLTQGLVVDIQPADLTLRRAIVDAKVAAIPSVTIPPVVLDMLASRIASNVRELEGGLNRLMAYASLNGREIDEAFAEDVLADMFRAGRRRVTIDEIQRRVSDHFNIRAAEMVSARRARAVARPRQIAMYLSKQLTPRSLPEIGRRFGGRDHTTVIHAVKQIEKLRASDSEIDSDVRTLLRSLEG</sequence>
<comment type="subunit">
    <text evidence="8">Oligomerizes as a right-handed, spiral filament on DNA at oriC.</text>
</comment>
<keyword evidence="5 8" id="KW-0067">ATP-binding</keyword>
<feature type="domain" description="AAA+ ATPase" evidence="12">
    <location>
        <begin position="168"/>
        <end position="297"/>
    </location>
</feature>
<dbReference type="CDD" id="cd00009">
    <property type="entry name" value="AAA"/>
    <property type="match status" value="1"/>
</dbReference>
<dbReference type="InterPro" id="IPR001957">
    <property type="entry name" value="Chromosome_initiator_DnaA"/>
</dbReference>
<evidence type="ECO:0000256" key="9">
    <source>
        <dbReference type="NCBIfam" id="TIGR00362"/>
    </source>
</evidence>
<evidence type="ECO:0000313" key="14">
    <source>
        <dbReference type="EMBL" id="AYJ85971.1"/>
    </source>
</evidence>
<dbReference type="RefSeq" id="WP_121152595.1">
    <property type="nucleotide sequence ID" value="NZ_CP032829.1"/>
</dbReference>
<dbReference type="PRINTS" id="PR00051">
    <property type="entry name" value="DNAA"/>
</dbReference>
<comment type="caution">
    <text evidence="8">Lacks conserved residue(s) required for the propagation of feature annotation.</text>
</comment>
<evidence type="ECO:0000259" key="12">
    <source>
        <dbReference type="SMART" id="SM00382"/>
    </source>
</evidence>
<dbReference type="SUPFAM" id="SSF48295">
    <property type="entry name" value="TrpR-like"/>
    <property type="match status" value="1"/>
</dbReference>
<dbReference type="OrthoDB" id="9807019at2"/>
<reference evidence="14 15" key="1">
    <citation type="submission" date="2018-09" db="EMBL/GenBank/DDBJ databases">
        <title>Sphingomonas peninsula sp. nov., isolated from fildes peninsula, Antarctic soil.</title>
        <authorList>
            <person name="Yingchao G."/>
        </authorList>
    </citation>
    <scope>NUCLEOTIDE SEQUENCE [LARGE SCALE GENOMIC DNA]</scope>
    <source>
        <strain evidence="14 15">YZ-8</strain>
    </source>
</reference>
<keyword evidence="6 8" id="KW-0446">Lipid-binding</keyword>
<evidence type="ECO:0000256" key="7">
    <source>
        <dbReference type="ARBA" id="ARBA00023125"/>
    </source>
</evidence>
<accession>A0A494TJN3</accession>
<dbReference type="Gene3D" id="1.10.8.60">
    <property type="match status" value="1"/>
</dbReference>
<keyword evidence="3 8" id="KW-0235">DNA replication</keyword>
<dbReference type="Gene3D" id="3.40.50.300">
    <property type="entry name" value="P-loop containing nucleotide triphosphate hydrolases"/>
    <property type="match status" value="1"/>
</dbReference>
<organism evidence="14 15">
    <name type="scientific">Sphingomonas paeninsulae</name>
    <dbReference type="NCBI Taxonomy" id="2319844"/>
    <lineage>
        <taxon>Bacteria</taxon>
        <taxon>Pseudomonadati</taxon>
        <taxon>Pseudomonadota</taxon>
        <taxon>Alphaproteobacteria</taxon>
        <taxon>Sphingomonadales</taxon>
        <taxon>Sphingomonadaceae</taxon>
        <taxon>Sphingomonas</taxon>
    </lineage>
</organism>
<keyword evidence="7 8" id="KW-0238">DNA-binding</keyword>
<dbReference type="PANTHER" id="PTHR30050">
    <property type="entry name" value="CHROMOSOMAL REPLICATION INITIATOR PROTEIN DNAA"/>
    <property type="match status" value="1"/>
</dbReference>
<dbReference type="EMBL" id="CP032829">
    <property type="protein sequence ID" value="AYJ85971.1"/>
    <property type="molecule type" value="Genomic_DNA"/>
</dbReference>
<dbReference type="PANTHER" id="PTHR30050:SF2">
    <property type="entry name" value="CHROMOSOMAL REPLICATION INITIATOR PROTEIN DNAA"/>
    <property type="match status" value="1"/>
</dbReference>
<dbReference type="HAMAP" id="MF_00377">
    <property type="entry name" value="DnaA_bact"/>
    <property type="match status" value="1"/>
</dbReference>
<dbReference type="NCBIfam" id="TIGR00362">
    <property type="entry name" value="DnaA"/>
    <property type="match status" value="1"/>
</dbReference>
<comment type="subcellular location">
    <subcellularLocation>
        <location evidence="8">Cytoplasm</location>
    </subcellularLocation>
</comment>
<feature type="binding site" evidence="8">
    <location>
        <position position="182"/>
    </location>
    <ligand>
        <name>ATP</name>
        <dbReference type="ChEBI" id="CHEBI:30616"/>
    </ligand>
</feature>
<proteinExistence type="inferred from homology"/>
<dbReference type="Pfam" id="PF00308">
    <property type="entry name" value="Bac_DnaA"/>
    <property type="match status" value="1"/>
</dbReference>
<dbReference type="GO" id="GO:0006270">
    <property type="term" value="P:DNA replication initiation"/>
    <property type="evidence" value="ECO:0007669"/>
    <property type="project" value="UniProtKB-UniRule"/>
</dbReference>
<dbReference type="CDD" id="cd06571">
    <property type="entry name" value="Bac_DnaA_C"/>
    <property type="match status" value="1"/>
</dbReference>
<dbReference type="InterPro" id="IPR013159">
    <property type="entry name" value="DnaA_C"/>
</dbReference>
<evidence type="ECO:0000256" key="2">
    <source>
        <dbReference type="ARBA" id="ARBA00022490"/>
    </source>
</evidence>
<feature type="region of interest" description="Domain IV, binds dsDNA" evidence="8">
    <location>
        <begin position="353"/>
        <end position="472"/>
    </location>
</feature>
<evidence type="ECO:0000256" key="5">
    <source>
        <dbReference type="ARBA" id="ARBA00022840"/>
    </source>
</evidence>
<dbReference type="InterPro" id="IPR038454">
    <property type="entry name" value="DnaA_N_sf"/>
</dbReference>
<feature type="domain" description="Chromosomal replication initiator DnaA C-terminal" evidence="13">
    <location>
        <begin position="380"/>
        <end position="449"/>
    </location>
</feature>
<feature type="binding site" evidence="8">
    <location>
        <position position="183"/>
    </location>
    <ligand>
        <name>ATP</name>
        <dbReference type="ChEBI" id="CHEBI:30616"/>
    </ligand>
</feature>
<evidence type="ECO:0000256" key="1">
    <source>
        <dbReference type="ARBA" id="ARBA00006583"/>
    </source>
</evidence>
<dbReference type="InterPro" id="IPR018312">
    <property type="entry name" value="Chromosome_initiator_DnaA_CS"/>
</dbReference>
<dbReference type="GO" id="GO:0008289">
    <property type="term" value="F:lipid binding"/>
    <property type="evidence" value="ECO:0007669"/>
    <property type="project" value="UniProtKB-KW"/>
</dbReference>
<keyword evidence="15" id="KW-1185">Reference proteome</keyword>
<comment type="function">
    <text evidence="8 10">Plays an essential role in the initiation and regulation of chromosomal replication. ATP-DnaA binds to the origin of replication (oriC) to initiate formation of the DNA replication initiation complex once per cell cycle. Binds the DnaA box (a 9 base pair repeat at the origin) and separates the double-stranded (ds)DNA. Forms a right-handed helical filament on oriC DNA; dsDNA binds to the exterior of the filament while single-stranded (ss)DNA is stabiized in the filament's interior. The ATP-DnaA-oriC complex binds and stabilizes one strand of the AT-rich DNA unwinding element (DUE), permitting loading of DNA polymerase. After initiation quickly degrades to an ADP-DnaA complex that is not apt for DNA replication. Binds acidic phospholipids.</text>
</comment>
<comment type="similarity">
    <text evidence="1 8 11">Belongs to the DnaA family.</text>
</comment>
<name>A0A494TJN3_SPHPE</name>
<gene>
    <name evidence="8 14" type="primary">dnaA</name>
    <name evidence="14" type="ORF">D3Y57_08270</name>
</gene>
<dbReference type="InterPro" id="IPR020591">
    <property type="entry name" value="Chromosome_initiator_DnaA-like"/>
</dbReference>
<dbReference type="InterPro" id="IPR024633">
    <property type="entry name" value="DnaA_N_dom"/>
</dbReference>
<keyword evidence="4 8" id="KW-0547">Nucleotide-binding</keyword>
<dbReference type="SUPFAM" id="SSF52540">
    <property type="entry name" value="P-loop containing nucleoside triphosphate hydrolases"/>
    <property type="match status" value="1"/>
</dbReference>
<dbReference type="Gene3D" id="3.30.300.180">
    <property type="match status" value="1"/>
</dbReference>
<dbReference type="InterPro" id="IPR027417">
    <property type="entry name" value="P-loop_NTPase"/>
</dbReference>
<dbReference type="KEGG" id="spha:D3Y57_08270"/>
<dbReference type="GO" id="GO:0005737">
    <property type="term" value="C:cytoplasm"/>
    <property type="evidence" value="ECO:0007669"/>
    <property type="project" value="UniProtKB-SubCell"/>
</dbReference>
<dbReference type="GO" id="GO:0003688">
    <property type="term" value="F:DNA replication origin binding"/>
    <property type="evidence" value="ECO:0007669"/>
    <property type="project" value="UniProtKB-UniRule"/>
</dbReference>
<dbReference type="AlphaFoldDB" id="A0A494TJN3"/>
<dbReference type="PROSITE" id="PS01008">
    <property type="entry name" value="DNAA"/>
    <property type="match status" value="1"/>
</dbReference>
<dbReference type="Pfam" id="PF11638">
    <property type="entry name" value="DnaA_N"/>
    <property type="match status" value="1"/>
</dbReference>
<evidence type="ECO:0000256" key="3">
    <source>
        <dbReference type="ARBA" id="ARBA00022705"/>
    </source>
</evidence>
<feature type="binding site" evidence="8">
    <location>
        <position position="181"/>
    </location>
    <ligand>
        <name>ATP</name>
        <dbReference type="ChEBI" id="CHEBI:30616"/>
    </ligand>
</feature>
<dbReference type="GO" id="GO:0006275">
    <property type="term" value="P:regulation of DNA replication"/>
    <property type="evidence" value="ECO:0007669"/>
    <property type="project" value="UniProtKB-UniRule"/>
</dbReference>
<dbReference type="GO" id="GO:0005524">
    <property type="term" value="F:ATP binding"/>
    <property type="evidence" value="ECO:0007669"/>
    <property type="project" value="UniProtKB-UniRule"/>
</dbReference>
<protein>
    <recommendedName>
        <fullName evidence="8 9">Chromosomal replication initiator protein DnaA</fullName>
    </recommendedName>
</protein>
<dbReference type="SMART" id="SM00382">
    <property type="entry name" value="AAA"/>
    <property type="match status" value="1"/>
</dbReference>
<keyword evidence="2 8" id="KW-0963">Cytoplasm</keyword>
<evidence type="ECO:0000256" key="11">
    <source>
        <dbReference type="RuleBase" id="RU004227"/>
    </source>
</evidence>
<evidence type="ECO:0000256" key="10">
    <source>
        <dbReference type="RuleBase" id="RU000577"/>
    </source>
</evidence>
<evidence type="ECO:0000313" key="15">
    <source>
        <dbReference type="Proteomes" id="UP000276254"/>
    </source>
</evidence>
<dbReference type="Proteomes" id="UP000276254">
    <property type="component" value="Chromosome"/>
</dbReference>
<dbReference type="Gene3D" id="1.10.1750.10">
    <property type="match status" value="1"/>
</dbReference>
<dbReference type="GO" id="GO:0005886">
    <property type="term" value="C:plasma membrane"/>
    <property type="evidence" value="ECO:0007669"/>
    <property type="project" value="TreeGrafter"/>
</dbReference>
<feature type="binding site" evidence="8">
    <location>
        <position position="179"/>
    </location>
    <ligand>
        <name>ATP</name>
        <dbReference type="ChEBI" id="CHEBI:30616"/>
    </ligand>
</feature>
<comment type="domain">
    <text evidence="8">Domain I is involved in oligomerization and binding regulators, domain II is flexibile and of varying length in different bacteria, domain III forms the AAA+ region, while domain IV binds dsDNA.</text>
</comment>
<evidence type="ECO:0000259" key="13">
    <source>
        <dbReference type="SMART" id="SM00760"/>
    </source>
</evidence>
<evidence type="ECO:0000256" key="4">
    <source>
        <dbReference type="ARBA" id="ARBA00022741"/>
    </source>
</evidence>
<evidence type="ECO:0000256" key="6">
    <source>
        <dbReference type="ARBA" id="ARBA00023121"/>
    </source>
</evidence>
<dbReference type="InterPro" id="IPR010921">
    <property type="entry name" value="Trp_repressor/repl_initiator"/>
</dbReference>
<dbReference type="SMART" id="SM00760">
    <property type="entry name" value="Bac_DnaA_C"/>
    <property type="match status" value="1"/>
</dbReference>